<dbReference type="Proteomes" id="UP001597186">
    <property type="component" value="Unassembled WGS sequence"/>
</dbReference>
<dbReference type="InterPro" id="IPR003795">
    <property type="entry name" value="DUF192"/>
</dbReference>
<reference evidence="2" key="1">
    <citation type="journal article" date="2019" name="Int. J. Syst. Evol. Microbiol.">
        <title>The Global Catalogue of Microorganisms (GCM) 10K type strain sequencing project: providing services to taxonomists for standard genome sequencing and annotation.</title>
        <authorList>
            <consortium name="The Broad Institute Genomics Platform"/>
            <consortium name="The Broad Institute Genome Sequencing Center for Infectious Disease"/>
            <person name="Wu L."/>
            <person name="Ma J."/>
        </authorList>
    </citation>
    <scope>NUCLEOTIDE SEQUENCE [LARGE SCALE GENOMIC DNA]</scope>
    <source>
        <strain evidence="2">CGMCC 1.12477</strain>
    </source>
</reference>
<evidence type="ECO:0000313" key="2">
    <source>
        <dbReference type="Proteomes" id="UP001597186"/>
    </source>
</evidence>
<dbReference type="InterPro" id="IPR038695">
    <property type="entry name" value="Saro_0823-like_sf"/>
</dbReference>
<keyword evidence="2" id="KW-1185">Reference proteome</keyword>
<accession>A0ABW4EEF6</accession>
<comment type="caution">
    <text evidence="1">The sequence shown here is derived from an EMBL/GenBank/DDBJ whole genome shotgun (WGS) entry which is preliminary data.</text>
</comment>
<protein>
    <submittedName>
        <fullName evidence="1">DUF192 domain-containing protein</fullName>
    </submittedName>
</protein>
<dbReference type="Gene3D" id="2.60.120.1140">
    <property type="entry name" value="Protein of unknown function DUF192"/>
    <property type="match status" value="1"/>
</dbReference>
<dbReference type="PANTHER" id="PTHR37953">
    <property type="entry name" value="UPF0127 PROTEIN MJ1496"/>
    <property type="match status" value="1"/>
</dbReference>
<dbReference type="PANTHER" id="PTHR37953:SF1">
    <property type="entry name" value="UPF0127 PROTEIN MJ1496"/>
    <property type="match status" value="1"/>
</dbReference>
<evidence type="ECO:0000313" key="1">
    <source>
        <dbReference type="EMBL" id="MFD1509737.1"/>
    </source>
</evidence>
<sequence length="165" mass="17888">MTGTARVLWMAIWLALAGVMLPAAPVRAEASVCAENVVHLRGDWGQARFAVDLAQTAQERSRGLMFVEQMPRGKGMLFVYPRPGPVAFWMKNTLIPLDMIFMDATGTVRHVHHDAVPGDLTSIEGGRDTLAVLEINGGLARAIGIVPGSQMRHPAFDAENAAWPC</sequence>
<dbReference type="EMBL" id="JBHUDD010000054">
    <property type="protein sequence ID" value="MFD1509737.1"/>
    <property type="molecule type" value="Genomic_DNA"/>
</dbReference>
<dbReference type="RefSeq" id="WP_379915205.1">
    <property type="nucleotide sequence ID" value="NZ_JBHUDD010000054.1"/>
</dbReference>
<dbReference type="Pfam" id="PF02643">
    <property type="entry name" value="DUF192"/>
    <property type="match status" value="1"/>
</dbReference>
<name>A0ABW4EEF6_9RHOB</name>
<gene>
    <name evidence="1" type="ORF">ACFTOW_10010</name>
</gene>
<organism evidence="1 2">
    <name type="scientific">Lacimonas salitolerans</name>
    <dbReference type="NCBI Taxonomy" id="1323750"/>
    <lineage>
        <taxon>Bacteria</taxon>
        <taxon>Pseudomonadati</taxon>
        <taxon>Pseudomonadota</taxon>
        <taxon>Alphaproteobacteria</taxon>
        <taxon>Rhodobacterales</taxon>
        <taxon>Paracoccaceae</taxon>
        <taxon>Lacimonas</taxon>
    </lineage>
</organism>
<proteinExistence type="predicted"/>